<accession>A0ABU7K7F6</accession>
<dbReference type="Proteomes" id="UP001356095">
    <property type="component" value="Unassembled WGS sequence"/>
</dbReference>
<dbReference type="Pfam" id="PF13354">
    <property type="entry name" value="Beta-lactamase2"/>
    <property type="match status" value="1"/>
</dbReference>
<protein>
    <recommendedName>
        <fullName evidence="2 5">Beta-lactamase</fullName>
        <ecNumber evidence="2 5">3.5.2.6</ecNumber>
    </recommendedName>
</protein>
<name>A0ABU7K7F6_9ACTN</name>
<evidence type="ECO:0000256" key="7">
    <source>
        <dbReference type="SAM" id="SignalP"/>
    </source>
</evidence>
<evidence type="ECO:0000256" key="3">
    <source>
        <dbReference type="ARBA" id="ARBA00022801"/>
    </source>
</evidence>
<sequence>MSLSPTLRAGGAALAALALATACSTPGSDPAPVPGPGSEQSASADAAALPAREFERLEERFDARLGVYAVDTGTGEEITHRPDDRFAYCSTHKALSAGAVLRRNTLEEMGEVVTYTADDLVGHTPITERHVDTGMTLLEVADAAVRYSDNTAANLLLEELGGPDGFEEAMEEIGDDVIEADRIEPDLSRTAPGDTRDTSTPRAMAASLEEFTLGDALPEDRRAVLNGMLADNTTGDETIRAGLPEDWEVGDKTGSGNYGTRNDIAVVRPPGGAPVIIAIMSMRDEEDAGFDNALIAGAAEVVAEALA</sequence>
<evidence type="ECO:0000256" key="6">
    <source>
        <dbReference type="SAM" id="MobiDB-lite"/>
    </source>
</evidence>
<feature type="region of interest" description="Disordered" evidence="6">
    <location>
        <begin position="25"/>
        <end position="47"/>
    </location>
</feature>
<dbReference type="NCBIfam" id="NF033103">
    <property type="entry name" value="bla_class_A"/>
    <property type="match status" value="1"/>
</dbReference>
<proteinExistence type="inferred from homology"/>
<dbReference type="PANTHER" id="PTHR35333">
    <property type="entry name" value="BETA-LACTAMASE"/>
    <property type="match status" value="1"/>
</dbReference>
<dbReference type="InterPro" id="IPR012338">
    <property type="entry name" value="Beta-lactam/transpept-like"/>
</dbReference>
<dbReference type="PRINTS" id="PR00118">
    <property type="entry name" value="BLACTAMASEA"/>
</dbReference>
<dbReference type="InterPro" id="IPR045155">
    <property type="entry name" value="Beta-lactam_cat"/>
</dbReference>
<dbReference type="InterPro" id="IPR000871">
    <property type="entry name" value="Beta-lactam_class-A"/>
</dbReference>
<dbReference type="InterPro" id="IPR023650">
    <property type="entry name" value="Beta-lactam_class-A_AS"/>
</dbReference>
<evidence type="ECO:0000256" key="2">
    <source>
        <dbReference type="ARBA" id="ARBA00012865"/>
    </source>
</evidence>
<evidence type="ECO:0000313" key="9">
    <source>
        <dbReference type="EMBL" id="MEE2038179.1"/>
    </source>
</evidence>
<comment type="caution">
    <text evidence="9">The sequence shown here is derived from an EMBL/GenBank/DDBJ whole genome shotgun (WGS) entry which is preliminary data.</text>
</comment>
<reference evidence="9 10" key="1">
    <citation type="submission" date="2023-08" db="EMBL/GenBank/DDBJ databases">
        <authorList>
            <person name="Girao M."/>
            <person name="Carvalho M.F."/>
        </authorList>
    </citation>
    <scope>NUCLEOTIDE SEQUENCE [LARGE SCALE GENOMIC DNA]</scope>
    <source>
        <strain evidence="9 10">CT-R113</strain>
    </source>
</reference>
<keyword evidence="3 5" id="KW-0378">Hydrolase</keyword>
<keyword evidence="10" id="KW-1185">Reference proteome</keyword>
<gene>
    <name evidence="9" type="primary">bla</name>
    <name evidence="9" type="ORF">Q8791_13220</name>
</gene>
<organism evidence="9 10">
    <name type="scientific">Nocardiopsis codii</name>
    <dbReference type="NCBI Taxonomy" id="3065942"/>
    <lineage>
        <taxon>Bacteria</taxon>
        <taxon>Bacillati</taxon>
        <taxon>Actinomycetota</taxon>
        <taxon>Actinomycetes</taxon>
        <taxon>Streptosporangiales</taxon>
        <taxon>Nocardiopsidaceae</taxon>
        <taxon>Nocardiopsis</taxon>
    </lineage>
</organism>
<evidence type="ECO:0000259" key="8">
    <source>
        <dbReference type="Pfam" id="PF13354"/>
    </source>
</evidence>
<feature type="chain" id="PRO_5046748164" description="Beta-lactamase" evidence="7">
    <location>
        <begin position="21"/>
        <end position="307"/>
    </location>
</feature>
<dbReference type="EC" id="3.5.2.6" evidence="2 5"/>
<keyword evidence="4 5" id="KW-0046">Antibiotic resistance</keyword>
<feature type="signal peptide" evidence="7">
    <location>
        <begin position="1"/>
        <end position="20"/>
    </location>
</feature>
<evidence type="ECO:0000256" key="5">
    <source>
        <dbReference type="RuleBase" id="RU361140"/>
    </source>
</evidence>
<keyword evidence="7" id="KW-0732">Signal</keyword>
<dbReference type="RefSeq" id="WP_330092056.1">
    <property type="nucleotide sequence ID" value="NZ_JAUZMY010000011.1"/>
</dbReference>
<feature type="domain" description="Beta-lactamase class A catalytic" evidence="8">
    <location>
        <begin position="66"/>
        <end position="280"/>
    </location>
</feature>
<comment type="similarity">
    <text evidence="1 5">Belongs to the class-A beta-lactamase family.</text>
</comment>
<dbReference type="PANTHER" id="PTHR35333:SF3">
    <property type="entry name" value="BETA-LACTAMASE-TYPE TRANSPEPTIDASE FOLD CONTAINING PROTEIN"/>
    <property type="match status" value="1"/>
</dbReference>
<evidence type="ECO:0000313" key="10">
    <source>
        <dbReference type="Proteomes" id="UP001356095"/>
    </source>
</evidence>
<evidence type="ECO:0000256" key="1">
    <source>
        <dbReference type="ARBA" id="ARBA00009009"/>
    </source>
</evidence>
<comment type="catalytic activity">
    <reaction evidence="5">
        <text>a beta-lactam + H2O = a substituted beta-amino acid</text>
        <dbReference type="Rhea" id="RHEA:20401"/>
        <dbReference type="ChEBI" id="CHEBI:15377"/>
        <dbReference type="ChEBI" id="CHEBI:35627"/>
        <dbReference type="ChEBI" id="CHEBI:140347"/>
        <dbReference type="EC" id="3.5.2.6"/>
    </reaction>
</comment>
<dbReference type="EMBL" id="JAUZMY010000011">
    <property type="protein sequence ID" value="MEE2038179.1"/>
    <property type="molecule type" value="Genomic_DNA"/>
</dbReference>
<dbReference type="SUPFAM" id="SSF56601">
    <property type="entry name" value="beta-lactamase/transpeptidase-like"/>
    <property type="match status" value="1"/>
</dbReference>
<dbReference type="PROSITE" id="PS00146">
    <property type="entry name" value="BETA_LACTAMASE_A"/>
    <property type="match status" value="1"/>
</dbReference>
<evidence type="ECO:0000256" key="4">
    <source>
        <dbReference type="ARBA" id="ARBA00023251"/>
    </source>
</evidence>
<dbReference type="Gene3D" id="3.40.710.10">
    <property type="entry name" value="DD-peptidase/beta-lactamase superfamily"/>
    <property type="match status" value="1"/>
</dbReference>
<dbReference type="GO" id="GO:0008800">
    <property type="term" value="F:beta-lactamase activity"/>
    <property type="evidence" value="ECO:0007669"/>
    <property type="project" value="UniProtKB-EC"/>
</dbReference>